<proteinExistence type="predicted"/>
<dbReference type="InParanoid" id="E1ZMV6"/>
<dbReference type="RefSeq" id="XP_005844859.1">
    <property type="nucleotide sequence ID" value="XM_005844797.1"/>
</dbReference>
<evidence type="ECO:0000256" key="1">
    <source>
        <dbReference type="SAM" id="MobiDB-lite"/>
    </source>
</evidence>
<feature type="region of interest" description="Disordered" evidence="1">
    <location>
        <begin position="352"/>
        <end position="371"/>
    </location>
</feature>
<organism evidence="4">
    <name type="scientific">Chlorella variabilis</name>
    <name type="common">Green alga</name>
    <dbReference type="NCBI Taxonomy" id="554065"/>
    <lineage>
        <taxon>Eukaryota</taxon>
        <taxon>Viridiplantae</taxon>
        <taxon>Chlorophyta</taxon>
        <taxon>core chlorophytes</taxon>
        <taxon>Trebouxiophyceae</taxon>
        <taxon>Chlorellales</taxon>
        <taxon>Chlorellaceae</taxon>
        <taxon>Chlorella clade</taxon>
        <taxon>Chlorella</taxon>
    </lineage>
</organism>
<evidence type="ECO:0000259" key="2">
    <source>
        <dbReference type="PROSITE" id="PS51186"/>
    </source>
</evidence>
<dbReference type="InterPro" id="IPR056511">
    <property type="entry name" value="IDM1_C"/>
</dbReference>
<dbReference type="InterPro" id="IPR016181">
    <property type="entry name" value="Acyl_CoA_acyltransferase"/>
</dbReference>
<dbReference type="eggNOG" id="ENOG502SJGZ">
    <property type="taxonomic scope" value="Eukaryota"/>
</dbReference>
<feature type="domain" description="N-acetyltransferase" evidence="2">
    <location>
        <begin position="151"/>
        <end position="309"/>
    </location>
</feature>
<dbReference type="PROSITE" id="PS51186">
    <property type="entry name" value="GNAT"/>
    <property type="match status" value="1"/>
</dbReference>
<dbReference type="Pfam" id="PF23209">
    <property type="entry name" value="IDM1_C"/>
    <property type="match status" value="1"/>
</dbReference>
<dbReference type="CDD" id="cd04301">
    <property type="entry name" value="NAT_SF"/>
    <property type="match status" value="1"/>
</dbReference>
<keyword evidence="4" id="KW-1185">Reference proteome</keyword>
<dbReference type="Gene3D" id="3.40.630.30">
    <property type="match status" value="1"/>
</dbReference>
<name>E1ZMV6_CHLVA</name>
<dbReference type="InterPro" id="IPR000182">
    <property type="entry name" value="GNAT_dom"/>
</dbReference>
<dbReference type="Proteomes" id="UP000008141">
    <property type="component" value="Unassembled WGS sequence"/>
</dbReference>
<dbReference type="STRING" id="554065.E1ZMV6"/>
<evidence type="ECO:0000313" key="4">
    <source>
        <dbReference type="Proteomes" id="UP000008141"/>
    </source>
</evidence>
<feature type="compositionally biased region" description="Basic and acidic residues" evidence="1">
    <location>
        <begin position="37"/>
        <end position="52"/>
    </location>
</feature>
<protein>
    <recommendedName>
        <fullName evidence="2">N-acetyltransferase domain-containing protein</fullName>
    </recommendedName>
</protein>
<dbReference type="SUPFAM" id="SSF55729">
    <property type="entry name" value="Acyl-CoA N-acyltransferases (Nat)"/>
    <property type="match status" value="1"/>
</dbReference>
<dbReference type="EMBL" id="GL433854">
    <property type="protein sequence ID" value="EFN52757.1"/>
    <property type="molecule type" value="Genomic_DNA"/>
</dbReference>
<dbReference type="KEGG" id="cvr:CHLNCDRAFT_138359"/>
<feature type="compositionally biased region" description="Basic residues" evidence="1">
    <location>
        <begin position="356"/>
        <end position="371"/>
    </location>
</feature>
<feature type="region of interest" description="Disordered" evidence="1">
    <location>
        <begin position="34"/>
        <end position="53"/>
    </location>
</feature>
<evidence type="ECO:0000313" key="3">
    <source>
        <dbReference type="EMBL" id="EFN52757.1"/>
    </source>
</evidence>
<dbReference type="GeneID" id="17352187"/>
<accession>E1ZMV6</accession>
<dbReference type="AlphaFoldDB" id="E1ZMV6"/>
<dbReference type="GO" id="GO:0016747">
    <property type="term" value="F:acyltransferase activity, transferring groups other than amino-acyl groups"/>
    <property type="evidence" value="ECO:0007669"/>
    <property type="project" value="InterPro"/>
</dbReference>
<sequence length="371" mass="41580">MAAGMPALYGANSQLMKLEPAAVAMGAHPLLQASEWHSSDRQKEREEREARRRVLRQAREPLSGLPVDHMFEIPGRPNVVLQIKNYSEPNAAEGRQRARSDIPFLFKAFETGQAPPPRPGTKKAEVPRAATIHEYLDWTVTASEAEDPDELDFGGFRVVVLLPRFRPQWPPPPPPDCPAADFAHERPLQHAMIGAAKPPVPILAAHNKPICAATIRMGPSWLEVPFYATQESRRNKGHGRALLEAIEDICRALRIPRILLCSTDDARTKATWQRLGFSFTTTEELQRYGVTHHDLLHMDNTVQMVKEVPPPAPWKSIMLRHADLKQRLYYLPFSAEQPYQPPPLIANGVAAAARGVAKKPSKPAKKRPRKR</sequence>
<gene>
    <name evidence="3" type="ORF">CHLNCDRAFT_138359</name>
</gene>
<reference evidence="3 4" key="1">
    <citation type="journal article" date="2010" name="Plant Cell">
        <title>The Chlorella variabilis NC64A genome reveals adaptation to photosymbiosis, coevolution with viruses, and cryptic sex.</title>
        <authorList>
            <person name="Blanc G."/>
            <person name="Duncan G."/>
            <person name="Agarkova I."/>
            <person name="Borodovsky M."/>
            <person name="Gurnon J."/>
            <person name="Kuo A."/>
            <person name="Lindquist E."/>
            <person name="Lucas S."/>
            <person name="Pangilinan J."/>
            <person name="Polle J."/>
            <person name="Salamov A."/>
            <person name="Terry A."/>
            <person name="Yamada T."/>
            <person name="Dunigan D.D."/>
            <person name="Grigoriev I.V."/>
            <person name="Claverie J.M."/>
            <person name="Van Etten J.L."/>
        </authorList>
    </citation>
    <scope>NUCLEOTIDE SEQUENCE [LARGE SCALE GENOMIC DNA]</scope>
    <source>
        <strain evidence="3 4">NC64A</strain>
    </source>
</reference>
<dbReference type="OrthoDB" id="429143at2759"/>